<accession>A0ACA9M608</accession>
<dbReference type="Proteomes" id="UP000789702">
    <property type="component" value="Unassembled WGS sequence"/>
</dbReference>
<comment type="caution">
    <text evidence="1">The sequence shown here is derived from an EMBL/GenBank/DDBJ whole genome shotgun (WGS) entry which is preliminary data.</text>
</comment>
<dbReference type="EMBL" id="CAJVPU010007387">
    <property type="protein sequence ID" value="CAG8572080.1"/>
    <property type="molecule type" value="Genomic_DNA"/>
</dbReference>
<keyword evidence="2" id="KW-1185">Reference proteome</keyword>
<gene>
    <name evidence="1" type="ORF">DHETER_LOCUS6105</name>
</gene>
<evidence type="ECO:0000313" key="1">
    <source>
        <dbReference type="EMBL" id="CAG8572080.1"/>
    </source>
</evidence>
<sequence>IFFLEVSTAKYEVLSPTTTTTHPSDAIIFSNDYNTRTGVSQWNPPYPTQPYPQNYNRPTNLPQQQNYNRPSNLPQQQNLQQQQ</sequence>
<proteinExistence type="predicted"/>
<feature type="non-terminal residue" evidence="1">
    <location>
        <position position="1"/>
    </location>
</feature>
<name>A0ACA9M608_9GLOM</name>
<protein>
    <submittedName>
        <fullName evidence="1">4707_t:CDS:1</fullName>
    </submittedName>
</protein>
<evidence type="ECO:0000313" key="2">
    <source>
        <dbReference type="Proteomes" id="UP000789702"/>
    </source>
</evidence>
<organism evidence="1 2">
    <name type="scientific">Dentiscutata heterogama</name>
    <dbReference type="NCBI Taxonomy" id="1316150"/>
    <lineage>
        <taxon>Eukaryota</taxon>
        <taxon>Fungi</taxon>
        <taxon>Fungi incertae sedis</taxon>
        <taxon>Mucoromycota</taxon>
        <taxon>Glomeromycotina</taxon>
        <taxon>Glomeromycetes</taxon>
        <taxon>Diversisporales</taxon>
        <taxon>Gigasporaceae</taxon>
        <taxon>Dentiscutata</taxon>
    </lineage>
</organism>
<reference evidence="1" key="1">
    <citation type="submission" date="2021-06" db="EMBL/GenBank/DDBJ databases">
        <authorList>
            <person name="Kallberg Y."/>
            <person name="Tangrot J."/>
            <person name="Rosling A."/>
        </authorList>
    </citation>
    <scope>NUCLEOTIDE SEQUENCE</scope>
    <source>
        <strain evidence="1">IL203A</strain>
    </source>
</reference>